<dbReference type="PIRSF" id="PIRSF000538">
    <property type="entry name" value="GlpK"/>
    <property type="match status" value="1"/>
</dbReference>
<comment type="catalytic activity">
    <reaction evidence="8 9">
        <text>glycerol + ATP = sn-glycerol 3-phosphate + ADP + H(+)</text>
        <dbReference type="Rhea" id="RHEA:21644"/>
        <dbReference type="ChEBI" id="CHEBI:15378"/>
        <dbReference type="ChEBI" id="CHEBI:17754"/>
        <dbReference type="ChEBI" id="CHEBI:30616"/>
        <dbReference type="ChEBI" id="CHEBI:57597"/>
        <dbReference type="ChEBI" id="CHEBI:456216"/>
        <dbReference type="EC" id="2.7.1.30"/>
    </reaction>
</comment>
<feature type="binding site" evidence="9">
    <location>
        <position position="414"/>
    </location>
    <ligand>
        <name>ADP</name>
        <dbReference type="ChEBI" id="CHEBI:456216"/>
    </ligand>
</feature>
<evidence type="ECO:0000259" key="12">
    <source>
        <dbReference type="Pfam" id="PF02782"/>
    </source>
</evidence>
<dbReference type="GO" id="GO:0006072">
    <property type="term" value="P:glycerol-3-phosphate metabolic process"/>
    <property type="evidence" value="ECO:0007669"/>
    <property type="project" value="InterPro"/>
</dbReference>
<evidence type="ECO:0000256" key="10">
    <source>
        <dbReference type="RuleBase" id="RU003733"/>
    </source>
</evidence>
<keyword evidence="6 9" id="KW-0319">Glycerol metabolism</keyword>
<comment type="activity regulation">
    <text evidence="9">Inhibited by fructose 1,6-bisphosphate (FBP).</text>
</comment>
<dbReference type="RefSeq" id="WP_146793021.1">
    <property type="nucleotide sequence ID" value="NZ_BARC01000005.1"/>
</dbReference>
<dbReference type="PROSITE" id="PS00933">
    <property type="entry name" value="FGGY_KINASES_1"/>
    <property type="match status" value="1"/>
</dbReference>
<feature type="binding site" evidence="9">
    <location>
        <position position="16"/>
    </location>
    <ligand>
        <name>ATP</name>
        <dbReference type="ChEBI" id="CHEBI:30616"/>
    </ligand>
</feature>
<evidence type="ECO:0000256" key="3">
    <source>
        <dbReference type="ARBA" id="ARBA00022679"/>
    </source>
</evidence>
<comment type="similarity">
    <text evidence="2 9 10">Belongs to the FGGY kinase family.</text>
</comment>
<dbReference type="Pfam" id="PF00370">
    <property type="entry name" value="FGGY_N"/>
    <property type="match status" value="1"/>
</dbReference>
<dbReference type="SUPFAM" id="SSF53067">
    <property type="entry name" value="Actin-like ATPase domain"/>
    <property type="match status" value="2"/>
</dbReference>
<dbReference type="Proteomes" id="UP000321230">
    <property type="component" value="Unassembled WGS sequence"/>
</dbReference>
<sequence>MTTRDCILAIDQGTTSTRSIVFDSTTKMLSIARREFPQYYPEPGWVEHDAEEIWKDVLDTAREALADAGGTSRVAGIGITNQRETTVIWERSTGKPIHRAIVWQDRRTAQVCNRLKQEGAEPLVRSRTGLMLDPYFSGSKIAWILDNVPGARTRAEAGELAAGTIDSFLLWRLTGGRVHATDITNACRTALFNIHTQQWDADLLNTFNVPEKLLPEVCDNSTRFGETDRELFGEPLIIGGMAGDQHAAMIGQACFEEGMAKSTYGTGCFMLLNTGDKPIMSQNRLLTTIGYRINNKTTYALEGSIFVAGAGIKWLRDGLHLITHASQTDDMATRIPDSHGVYMVPGFVGLGAPHWDPDARGLICGLTLGSTQAHIARAALESVAFQTYDLAHAMREDGAMRAKTLRIDGGMAANDWFAQFLSSMLKADVERPTNLETTALGAAFLAGLSTGVWNSLEEVAATWKQEHIFSPKMDPAQRRVMLDGWHDAVRRTLTPRPAEATVTPPATVSAIKAA</sequence>
<feature type="binding site" evidence="9">
    <location>
        <position position="83"/>
    </location>
    <ligand>
        <name>glycerol</name>
        <dbReference type="ChEBI" id="CHEBI:17754"/>
    </ligand>
</feature>
<evidence type="ECO:0000256" key="8">
    <source>
        <dbReference type="ARBA" id="ARBA00052101"/>
    </source>
</evidence>
<keyword evidence="5 9" id="KW-0418">Kinase</keyword>
<dbReference type="InterPro" id="IPR018484">
    <property type="entry name" value="FGGY_N"/>
</dbReference>
<feature type="binding site" evidence="9">
    <location>
        <position position="244"/>
    </location>
    <ligand>
        <name>glycerol</name>
        <dbReference type="ChEBI" id="CHEBI:17754"/>
    </ligand>
</feature>
<dbReference type="NCBIfam" id="NF000756">
    <property type="entry name" value="PRK00047.1"/>
    <property type="match status" value="1"/>
</dbReference>
<feature type="domain" description="Carbohydrate kinase FGGY C-terminal" evidence="12">
    <location>
        <begin position="261"/>
        <end position="448"/>
    </location>
</feature>
<dbReference type="InterPro" id="IPR000577">
    <property type="entry name" value="Carb_kinase_FGGY"/>
</dbReference>
<dbReference type="InterPro" id="IPR018485">
    <property type="entry name" value="FGGY_C"/>
</dbReference>
<feature type="binding site" evidence="9">
    <location>
        <position position="83"/>
    </location>
    <ligand>
        <name>sn-glycerol 3-phosphate</name>
        <dbReference type="ChEBI" id="CHEBI:57597"/>
    </ligand>
</feature>
<feature type="binding site" evidence="9">
    <location>
        <position position="244"/>
    </location>
    <ligand>
        <name>sn-glycerol 3-phosphate</name>
        <dbReference type="ChEBI" id="CHEBI:57597"/>
    </ligand>
</feature>
<feature type="binding site" evidence="9">
    <location>
        <position position="14"/>
    </location>
    <ligand>
        <name>sn-glycerol 3-phosphate</name>
        <dbReference type="ChEBI" id="CHEBI:57597"/>
    </ligand>
</feature>
<keyword evidence="4 9" id="KW-0547">Nucleotide-binding</keyword>
<feature type="binding site" evidence="9">
    <location>
        <position position="309"/>
    </location>
    <ligand>
        <name>ADP</name>
        <dbReference type="ChEBI" id="CHEBI:456216"/>
    </ligand>
</feature>
<feature type="binding site" evidence="9">
    <location>
        <position position="135"/>
    </location>
    <ligand>
        <name>glycerol</name>
        <dbReference type="ChEBI" id="CHEBI:17754"/>
    </ligand>
</feature>
<dbReference type="PANTHER" id="PTHR10196:SF78">
    <property type="entry name" value="GLYCEROL KINASE"/>
    <property type="match status" value="1"/>
</dbReference>
<accession>A0A511AW34</accession>
<comment type="caution">
    <text evidence="13">The sequence shown here is derived from an EMBL/GenBank/DDBJ whole genome shotgun (WGS) entry which is preliminary data.</text>
</comment>
<dbReference type="EMBL" id="BJUZ01000001">
    <property type="protein sequence ID" value="GEK92356.1"/>
    <property type="molecule type" value="Genomic_DNA"/>
</dbReference>
<feature type="binding site" evidence="9">
    <location>
        <position position="410"/>
    </location>
    <ligand>
        <name>ATP</name>
        <dbReference type="ChEBI" id="CHEBI:30616"/>
    </ligand>
</feature>
<evidence type="ECO:0000256" key="5">
    <source>
        <dbReference type="ARBA" id="ARBA00022777"/>
    </source>
</evidence>
<dbReference type="GO" id="GO:0019563">
    <property type="term" value="P:glycerol catabolic process"/>
    <property type="evidence" value="ECO:0007669"/>
    <property type="project" value="UniProtKB-UniRule"/>
</dbReference>
<feature type="binding site" evidence="9">
    <location>
        <position position="14"/>
    </location>
    <ligand>
        <name>ADP</name>
        <dbReference type="ChEBI" id="CHEBI:456216"/>
    </ligand>
</feature>
<evidence type="ECO:0000313" key="14">
    <source>
        <dbReference type="Proteomes" id="UP000321230"/>
    </source>
</evidence>
<evidence type="ECO:0000256" key="1">
    <source>
        <dbReference type="ARBA" id="ARBA00005190"/>
    </source>
</evidence>
<dbReference type="GO" id="GO:0005829">
    <property type="term" value="C:cytosol"/>
    <property type="evidence" value="ECO:0007669"/>
    <property type="project" value="TreeGrafter"/>
</dbReference>
<dbReference type="FunFam" id="3.30.420.40:FF:000007">
    <property type="entry name" value="Glycerol kinase"/>
    <property type="match status" value="1"/>
</dbReference>
<dbReference type="FunFam" id="3.30.420.40:FF:000008">
    <property type="entry name" value="Glycerol kinase"/>
    <property type="match status" value="1"/>
</dbReference>
<dbReference type="HAMAP" id="MF_00186">
    <property type="entry name" value="Glycerol_kin"/>
    <property type="match status" value="1"/>
</dbReference>
<feature type="binding site" evidence="9">
    <location>
        <position position="309"/>
    </location>
    <ligand>
        <name>ATP</name>
        <dbReference type="ChEBI" id="CHEBI:30616"/>
    </ligand>
</feature>
<dbReference type="GO" id="GO:0005524">
    <property type="term" value="F:ATP binding"/>
    <property type="evidence" value="ECO:0007669"/>
    <property type="project" value="UniProtKB-UniRule"/>
</dbReference>
<dbReference type="CDD" id="cd07786">
    <property type="entry name" value="FGGY_EcGK_like"/>
    <property type="match status" value="1"/>
</dbReference>
<dbReference type="EC" id="2.7.1.30" evidence="9"/>
<dbReference type="InterPro" id="IPR043129">
    <property type="entry name" value="ATPase_NBD"/>
</dbReference>
<feature type="binding site" evidence="9">
    <location>
        <position position="410"/>
    </location>
    <ligand>
        <name>ADP</name>
        <dbReference type="ChEBI" id="CHEBI:456216"/>
    </ligand>
</feature>
<reference evidence="13 14" key="1">
    <citation type="submission" date="2019-07" db="EMBL/GenBank/DDBJ databases">
        <title>Whole genome shotgun sequence of Gluconobacter wancherniae NBRC 103581.</title>
        <authorList>
            <person name="Hosoyama A."/>
            <person name="Uohara A."/>
            <person name="Ohji S."/>
            <person name="Ichikawa N."/>
        </authorList>
    </citation>
    <scope>NUCLEOTIDE SEQUENCE [LARGE SCALE GENOMIC DNA]</scope>
    <source>
        <strain evidence="13 14">NBRC 103581</strain>
    </source>
</reference>
<gene>
    <name evidence="9 13" type="primary">glpK</name>
    <name evidence="13" type="ORF">GWA01_01260</name>
</gene>
<comment type="caution">
    <text evidence="9">Lacks conserved residue(s) required for the propagation of feature annotation.</text>
</comment>
<dbReference type="InterPro" id="IPR018483">
    <property type="entry name" value="Carb_kinase_FGGY_CS"/>
</dbReference>
<feature type="binding site" evidence="9">
    <location>
        <position position="84"/>
    </location>
    <ligand>
        <name>glycerol</name>
        <dbReference type="ChEBI" id="CHEBI:17754"/>
    </ligand>
</feature>
<evidence type="ECO:0000256" key="2">
    <source>
        <dbReference type="ARBA" id="ARBA00009156"/>
    </source>
</evidence>
<feature type="binding site" evidence="9">
    <location>
        <position position="266"/>
    </location>
    <ligand>
        <name>ADP</name>
        <dbReference type="ChEBI" id="CHEBI:456216"/>
    </ligand>
</feature>
<feature type="binding site" evidence="9">
    <location>
        <position position="18"/>
    </location>
    <ligand>
        <name>ADP</name>
        <dbReference type="ChEBI" id="CHEBI:456216"/>
    </ligand>
</feature>
<evidence type="ECO:0000256" key="6">
    <source>
        <dbReference type="ARBA" id="ARBA00022798"/>
    </source>
</evidence>
<organism evidence="13 14">
    <name type="scientific">Gluconobacter wancherniae NBRC 103581</name>
    <dbReference type="NCBI Taxonomy" id="656744"/>
    <lineage>
        <taxon>Bacteria</taxon>
        <taxon>Pseudomonadati</taxon>
        <taxon>Pseudomonadota</taxon>
        <taxon>Alphaproteobacteria</taxon>
        <taxon>Acetobacterales</taxon>
        <taxon>Acetobacteraceae</taxon>
        <taxon>Gluconobacter</taxon>
    </lineage>
</organism>
<dbReference type="NCBIfam" id="TIGR01311">
    <property type="entry name" value="glycerol_kin"/>
    <property type="match status" value="1"/>
</dbReference>
<keyword evidence="3 9" id="KW-0808">Transferase</keyword>
<feature type="binding site" evidence="9">
    <location>
        <position position="245"/>
    </location>
    <ligand>
        <name>glycerol</name>
        <dbReference type="ChEBI" id="CHEBI:17754"/>
    </ligand>
</feature>
<feature type="binding site" evidence="9">
    <location>
        <position position="15"/>
    </location>
    <ligand>
        <name>ATP</name>
        <dbReference type="ChEBI" id="CHEBI:30616"/>
    </ligand>
</feature>
<dbReference type="InterPro" id="IPR005999">
    <property type="entry name" value="Glycerol_kin"/>
</dbReference>
<feature type="binding site" evidence="9">
    <location>
        <position position="135"/>
    </location>
    <ligand>
        <name>sn-glycerol 3-phosphate</name>
        <dbReference type="ChEBI" id="CHEBI:57597"/>
    </ligand>
</feature>
<dbReference type="OrthoDB" id="9805576at2"/>
<keyword evidence="7 9" id="KW-0067">ATP-binding</keyword>
<dbReference type="PROSITE" id="PS00445">
    <property type="entry name" value="FGGY_KINASES_2"/>
    <property type="match status" value="1"/>
</dbReference>
<evidence type="ECO:0000313" key="13">
    <source>
        <dbReference type="EMBL" id="GEK92356.1"/>
    </source>
</evidence>
<feature type="domain" description="Carbohydrate kinase FGGY N-terminal" evidence="11">
    <location>
        <begin position="7"/>
        <end position="251"/>
    </location>
</feature>
<feature type="binding site" evidence="9">
    <location>
        <position position="14"/>
    </location>
    <ligand>
        <name>ATP</name>
        <dbReference type="ChEBI" id="CHEBI:30616"/>
    </ligand>
</feature>
<name>A0A511AW34_9PROT</name>
<protein>
    <recommendedName>
        <fullName evidence="9">Glycerol kinase</fullName>
        <ecNumber evidence="9">2.7.1.30</ecNumber>
    </recommendedName>
    <alternativeName>
        <fullName evidence="9">ATP:glycerol 3-phosphotransferase</fullName>
    </alternativeName>
    <alternativeName>
        <fullName evidence="9">Glycerokinase</fullName>
        <shortName evidence="9">GK</shortName>
    </alternativeName>
</protein>
<proteinExistence type="inferred from homology"/>
<comment type="function">
    <text evidence="9">Key enzyme in the regulation of glycerol uptake and metabolism. Catalyzes the phosphorylation of glycerol to yield sn-glycerol 3-phosphate.</text>
</comment>
<comment type="pathway">
    <text evidence="1 9">Polyol metabolism; glycerol degradation via glycerol kinase pathway; sn-glycerol 3-phosphate from glycerol: step 1/1.</text>
</comment>
<keyword evidence="14" id="KW-1185">Reference proteome</keyword>
<evidence type="ECO:0000256" key="4">
    <source>
        <dbReference type="ARBA" id="ARBA00022741"/>
    </source>
</evidence>
<dbReference type="Pfam" id="PF02782">
    <property type="entry name" value="FGGY_C"/>
    <property type="match status" value="1"/>
</dbReference>
<dbReference type="Gene3D" id="3.30.420.40">
    <property type="match status" value="2"/>
</dbReference>
<dbReference type="GO" id="GO:0004370">
    <property type="term" value="F:glycerol kinase activity"/>
    <property type="evidence" value="ECO:0007669"/>
    <property type="project" value="UniProtKB-UniRule"/>
</dbReference>
<dbReference type="PANTHER" id="PTHR10196">
    <property type="entry name" value="SUGAR KINASE"/>
    <property type="match status" value="1"/>
</dbReference>
<evidence type="ECO:0000259" key="11">
    <source>
        <dbReference type="Pfam" id="PF00370"/>
    </source>
</evidence>
<feature type="binding site" evidence="9">
    <location>
        <position position="266"/>
    </location>
    <ligand>
        <name>ATP</name>
        <dbReference type="ChEBI" id="CHEBI:30616"/>
    </ligand>
</feature>
<evidence type="ECO:0000256" key="9">
    <source>
        <dbReference type="HAMAP-Rule" id="MF_00186"/>
    </source>
</evidence>
<evidence type="ECO:0000256" key="7">
    <source>
        <dbReference type="ARBA" id="ARBA00022840"/>
    </source>
</evidence>
<feature type="binding site" evidence="9">
    <location>
        <position position="84"/>
    </location>
    <ligand>
        <name>sn-glycerol 3-phosphate</name>
        <dbReference type="ChEBI" id="CHEBI:57597"/>
    </ligand>
</feature>
<dbReference type="UniPathway" id="UPA00618">
    <property type="reaction ID" value="UER00672"/>
</dbReference>
<dbReference type="AlphaFoldDB" id="A0A511AW34"/>